<keyword evidence="5" id="KW-0687">Ribonucleoprotein</keyword>
<dbReference type="HOGENOM" id="CLU_049057_0_1_1"/>
<evidence type="ECO:0000256" key="8">
    <source>
        <dbReference type="SAM" id="MobiDB-lite"/>
    </source>
</evidence>
<proteinExistence type="inferred from homology"/>
<name>C8VT59_EMENI</name>
<organism evidence="10 11">
    <name type="scientific">Emericella nidulans (strain FGSC A4 / ATCC 38163 / CBS 112.46 / NRRL 194 / M139)</name>
    <name type="common">Aspergillus nidulans</name>
    <dbReference type="NCBI Taxonomy" id="227321"/>
    <lineage>
        <taxon>Eukaryota</taxon>
        <taxon>Fungi</taxon>
        <taxon>Dikarya</taxon>
        <taxon>Ascomycota</taxon>
        <taxon>Pezizomycotina</taxon>
        <taxon>Eurotiomycetes</taxon>
        <taxon>Eurotiomycetidae</taxon>
        <taxon>Eurotiales</taxon>
        <taxon>Aspergillaceae</taxon>
        <taxon>Aspergillus</taxon>
        <taxon>Aspergillus subgen. Nidulantes</taxon>
    </lineage>
</organism>
<accession>C8VT59</accession>
<dbReference type="GO" id="GO:0006412">
    <property type="term" value="P:translation"/>
    <property type="evidence" value="ECO:0000318"/>
    <property type="project" value="GO_Central"/>
</dbReference>
<dbReference type="OrthoDB" id="9972728at2759"/>
<dbReference type="Pfam" id="PF00177">
    <property type="entry name" value="Ribosomal_S7"/>
    <property type="match status" value="1"/>
</dbReference>
<dbReference type="GO" id="GO:0005763">
    <property type="term" value="C:mitochondrial small ribosomal subunit"/>
    <property type="evidence" value="ECO:0000318"/>
    <property type="project" value="GO_Central"/>
</dbReference>
<evidence type="ECO:0000259" key="9">
    <source>
        <dbReference type="Pfam" id="PF00177"/>
    </source>
</evidence>
<feature type="region of interest" description="Disordered" evidence="8">
    <location>
        <begin position="110"/>
        <end position="162"/>
    </location>
</feature>
<dbReference type="GO" id="GO:0003729">
    <property type="term" value="F:mRNA binding"/>
    <property type="evidence" value="ECO:0000318"/>
    <property type="project" value="GO_Central"/>
</dbReference>
<keyword evidence="3 10" id="KW-0689">Ribosomal protein</keyword>
<dbReference type="InParanoid" id="C8VT59"/>
<evidence type="ECO:0000256" key="3">
    <source>
        <dbReference type="ARBA" id="ARBA00022980"/>
    </source>
</evidence>
<feature type="domain" description="Small ribosomal subunit protein uS7" evidence="9">
    <location>
        <begin position="193"/>
        <end position="355"/>
    </location>
</feature>
<dbReference type="PANTHER" id="PTHR11205">
    <property type="entry name" value="RIBOSOMAL PROTEIN S7"/>
    <property type="match status" value="1"/>
</dbReference>
<dbReference type="InterPro" id="IPR000235">
    <property type="entry name" value="Ribosomal_uS7"/>
</dbReference>
<gene>
    <name evidence="10" type="ORF">ANIA_00470</name>
</gene>
<evidence type="ECO:0000256" key="1">
    <source>
        <dbReference type="ARBA" id="ARBA00004173"/>
    </source>
</evidence>
<dbReference type="RefSeq" id="XP_658074.2">
    <property type="nucleotide sequence ID" value="XM_652982.2"/>
</dbReference>
<dbReference type="eggNOG" id="KOG3291">
    <property type="taxonomic scope" value="Eukaryota"/>
</dbReference>
<evidence type="ECO:0000256" key="7">
    <source>
        <dbReference type="ARBA" id="ARBA00039306"/>
    </source>
</evidence>
<evidence type="ECO:0000256" key="6">
    <source>
        <dbReference type="ARBA" id="ARBA00037226"/>
    </source>
</evidence>
<feature type="compositionally biased region" description="Low complexity" evidence="8">
    <location>
        <begin position="130"/>
        <end position="141"/>
    </location>
</feature>
<dbReference type="GeneID" id="2876242"/>
<evidence type="ECO:0000256" key="4">
    <source>
        <dbReference type="ARBA" id="ARBA00023128"/>
    </source>
</evidence>
<dbReference type="KEGG" id="ani:ANIA_00470"/>
<dbReference type="OMA" id="HRYDPVV"/>
<dbReference type="GO" id="GO:0019843">
    <property type="term" value="F:rRNA binding"/>
    <property type="evidence" value="ECO:0000318"/>
    <property type="project" value="GO_Central"/>
</dbReference>
<dbReference type="GO" id="GO:0005840">
    <property type="term" value="C:ribosome"/>
    <property type="evidence" value="ECO:0000318"/>
    <property type="project" value="GO_Central"/>
</dbReference>
<dbReference type="STRING" id="227321.C8VT59"/>
<dbReference type="SUPFAM" id="SSF47973">
    <property type="entry name" value="Ribosomal protein S7"/>
    <property type="match status" value="1"/>
</dbReference>
<dbReference type="FunFam" id="1.10.455.10:FF:000006">
    <property type="entry name" value="37S ribosomal protein S7, mitochondrial"/>
    <property type="match status" value="1"/>
</dbReference>
<dbReference type="Gene3D" id="1.10.455.10">
    <property type="entry name" value="Ribosomal protein S7 domain"/>
    <property type="match status" value="1"/>
</dbReference>
<comment type="similarity">
    <text evidence="2">Belongs to the universal ribosomal protein uS7 family.</text>
</comment>
<dbReference type="Proteomes" id="UP000000560">
    <property type="component" value="Chromosome VIII"/>
</dbReference>
<protein>
    <recommendedName>
        <fullName evidence="7">Small ribosomal subunit protein uS7m</fullName>
    </recommendedName>
</protein>
<dbReference type="InterPro" id="IPR036823">
    <property type="entry name" value="Ribosomal_uS7_dom_sf"/>
</dbReference>
<dbReference type="FunCoup" id="C8VT59">
    <property type="interactions" value="226"/>
</dbReference>
<keyword evidence="4" id="KW-0496">Mitochondrion</keyword>
<reference evidence="11" key="2">
    <citation type="journal article" date="2009" name="Fungal Genet. Biol.">
        <title>The 2008 update of the Aspergillus nidulans genome annotation: a community effort.</title>
        <authorList>
            <person name="Wortman J.R."/>
            <person name="Gilsenan J.M."/>
            <person name="Joardar V."/>
            <person name="Deegan J."/>
            <person name="Clutterbuck J."/>
            <person name="Andersen M.R."/>
            <person name="Archer D."/>
            <person name="Bencina M."/>
            <person name="Braus G."/>
            <person name="Coutinho P."/>
            <person name="von Dohren H."/>
            <person name="Doonan J."/>
            <person name="Driessen A.J."/>
            <person name="Durek P."/>
            <person name="Espeso E."/>
            <person name="Fekete E."/>
            <person name="Flipphi M."/>
            <person name="Estrada C.G."/>
            <person name="Geysens S."/>
            <person name="Goldman G."/>
            <person name="de Groot P.W."/>
            <person name="Hansen K."/>
            <person name="Harris S.D."/>
            <person name="Heinekamp T."/>
            <person name="Helmstaedt K."/>
            <person name="Henrissat B."/>
            <person name="Hofmann G."/>
            <person name="Homan T."/>
            <person name="Horio T."/>
            <person name="Horiuchi H."/>
            <person name="James S."/>
            <person name="Jones M."/>
            <person name="Karaffa L."/>
            <person name="Karanyi Z."/>
            <person name="Kato M."/>
            <person name="Keller N."/>
            <person name="Kelly D.E."/>
            <person name="Kiel J.A."/>
            <person name="Kim J.M."/>
            <person name="van der Klei I.J."/>
            <person name="Klis F.M."/>
            <person name="Kovalchuk A."/>
            <person name="Krasevec N."/>
            <person name="Kubicek C.P."/>
            <person name="Liu B."/>
            <person name="Maccabe A."/>
            <person name="Meyer V."/>
            <person name="Mirabito P."/>
            <person name="Miskei M."/>
            <person name="Mos M."/>
            <person name="Mullins J."/>
            <person name="Nelson D.R."/>
            <person name="Nielsen J."/>
            <person name="Oakley B.R."/>
            <person name="Osmani S.A."/>
            <person name="Pakula T."/>
            <person name="Paszewski A."/>
            <person name="Paulsen I."/>
            <person name="Pilsyk S."/>
            <person name="Pocsi I."/>
            <person name="Punt P.J."/>
            <person name="Ram A.F."/>
            <person name="Ren Q."/>
            <person name="Robellet X."/>
            <person name="Robson G."/>
            <person name="Seiboth B."/>
            <person name="van Solingen P."/>
            <person name="Specht T."/>
            <person name="Sun J."/>
            <person name="Taheri-Talesh N."/>
            <person name="Takeshita N."/>
            <person name="Ussery D."/>
            <person name="vanKuyk P.A."/>
            <person name="Visser H."/>
            <person name="van de Vondervoort P.J."/>
            <person name="de Vries R.P."/>
            <person name="Walton J."/>
            <person name="Xiang X."/>
            <person name="Xiong Y."/>
            <person name="Zeng A.P."/>
            <person name="Brandt B.W."/>
            <person name="Cornell M.J."/>
            <person name="van den Hondel C.A."/>
            <person name="Visser J."/>
            <person name="Oliver S.G."/>
            <person name="Turner G."/>
        </authorList>
    </citation>
    <scope>GENOME REANNOTATION</scope>
    <source>
        <strain evidence="11">FGSC A4 / ATCC 38163 / CBS 112.46 / NRRL 194 / M139</strain>
    </source>
</reference>
<dbReference type="VEuPathDB" id="FungiDB:AN0470"/>
<dbReference type="InterPro" id="IPR023798">
    <property type="entry name" value="Ribosomal_uS7_dom"/>
</dbReference>
<comment type="subcellular location">
    <subcellularLocation>
        <location evidence="1">Mitochondrion</location>
    </subcellularLocation>
</comment>
<dbReference type="GO" id="GO:0003735">
    <property type="term" value="F:structural constituent of ribosome"/>
    <property type="evidence" value="ECO:0000318"/>
    <property type="project" value="GO_Central"/>
</dbReference>
<keyword evidence="11" id="KW-1185">Reference proteome</keyword>
<evidence type="ECO:0000256" key="5">
    <source>
        <dbReference type="ARBA" id="ARBA00023274"/>
    </source>
</evidence>
<evidence type="ECO:0000313" key="10">
    <source>
        <dbReference type="EMBL" id="CBF89423.1"/>
    </source>
</evidence>
<reference evidence="11" key="1">
    <citation type="journal article" date="2005" name="Nature">
        <title>Sequencing of Aspergillus nidulans and comparative analysis with A. fumigatus and A. oryzae.</title>
        <authorList>
            <person name="Galagan J.E."/>
            <person name="Calvo S.E."/>
            <person name="Cuomo C."/>
            <person name="Ma L.J."/>
            <person name="Wortman J.R."/>
            <person name="Batzoglou S."/>
            <person name="Lee S.I."/>
            <person name="Basturkmen M."/>
            <person name="Spevak C.C."/>
            <person name="Clutterbuck J."/>
            <person name="Kapitonov V."/>
            <person name="Jurka J."/>
            <person name="Scazzocchio C."/>
            <person name="Farman M."/>
            <person name="Butler J."/>
            <person name="Purcell S."/>
            <person name="Harris S."/>
            <person name="Braus G.H."/>
            <person name="Draht O."/>
            <person name="Busch S."/>
            <person name="D'Enfert C."/>
            <person name="Bouchier C."/>
            <person name="Goldman G.H."/>
            <person name="Bell-Pedersen D."/>
            <person name="Griffiths-Jones S."/>
            <person name="Doonan J.H."/>
            <person name="Yu J."/>
            <person name="Vienken K."/>
            <person name="Pain A."/>
            <person name="Freitag M."/>
            <person name="Selker E.U."/>
            <person name="Archer D.B."/>
            <person name="Penalva M.A."/>
            <person name="Oakley B.R."/>
            <person name="Momany M."/>
            <person name="Tanaka T."/>
            <person name="Kumagai T."/>
            <person name="Asai K."/>
            <person name="Machida M."/>
            <person name="Nierman W.C."/>
            <person name="Denning D.W."/>
            <person name="Caddick M."/>
            <person name="Hynes M."/>
            <person name="Paoletti M."/>
            <person name="Fischer R."/>
            <person name="Miller B."/>
            <person name="Dyer P."/>
            <person name="Sachs M.S."/>
            <person name="Osmani S.A."/>
            <person name="Birren B.W."/>
        </authorList>
    </citation>
    <scope>NUCLEOTIDE SEQUENCE [LARGE SCALE GENOMIC DNA]</scope>
    <source>
        <strain evidence="11">FGSC A4 / ATCC 38163 / CBS 112.46 / NRRL 194 / M139</strain>
    </source>
</reference>
<evidence type="ECO:0000313" key="11">
    <source>
        <dbReference type="Proteomes" id="UP000000560"/>
    </source>
</evidence>
<feature type="compositionally biased region" description="Polar residues" evidence="8">
    <location>
        <begin position="149"/>
        <end position="162"/>
    </location>
</feature>
<dbReference type="EMBL" id="BN001308">
    <property type="protein sequence ID" value="CBF89423.1"/>
    <property type="molecule type" value="Genomic_DNA"/>
</dbReference>
<sequence length="371" mass="40809">MPPGLNLLTTRTAVPVLRQSTTAFAAQRYAALSRPCNRSSLQLSVGEQRRWNSDKKNLEEAQRKAVSMPHVSEEAAEVDKIMNKEKWCDGTPSSPELEQGTPVSEILSRDKEAQKHAPKVFQDQMKKPSGSRSFSTSTGRSQLEERKGASTNSTPPSMSEADQTALLESMITQVTEETQALMPGLKFPAPESIPRTENFRSRYEPVVEQFTKNLMRDGKLATAQKNMNIILDILRSSPPPQINPRRPLLPGPAPAQLPLNPIAYLTLIVDSVAPLIKLHHAKGIAGGGNTMQIPLALAEKQRRRAAIGWIIDASNKRRDAKLAHRVANELIAVAEGRSGVWEKRDGVHKLGIAARVNIGAKPKKINKNGWV</sequence>
<dbReference type="AlphaFoldDB" id="C8VT59"/>
<evidence type="ECO:0000256" key="2">
    <source>
        <dbReference type="ARBA" id="ARBA00007151"/>
    </source>
</evidence>
<comment type="function">
    <text evidence="6">Component of the mitochondrial ribosome (mitoribosome), a dedicated translation machinery responsible for the synthesis of mitochondrial genome-encoded proteins, including at least some of the essential transmembrane subunits of the mitochondrial respiratory chain. The mitoribosomes are attached to the mitochondrial inner membrane and translation products are cotranslationally integrated into the membrane.</text>
</comment>